<evidence type="ECO:0000313" key="1">
    <source>
        <dbReference type="EMBL" id="MBO1265739.1"/>
    </source>
</evidence>
<dbReference type="NCBIfam" id="TIGR03172">
    <property type="entry name" value="selenium cofactor biosynthesis protein YqeC"/>
    <property type="match status" value="1"/>
</dbReference>
<reference evidence="1" key="1">
    <citation type="submission" date="2021-03" db="EMBL/GenBank/DDBJ databases">
        <title>Proteiniclasticum marinus sp. nov., isolated from tidal flat sediment.</title>
        <authorList>
            <person name="Namirimu T."/>
            <person name="Yang J.-A."/>
            <person name="Yang S.-H."/>
            <person name="Kim Y.-J."/>
            <person name="Kwon K.K."/>
        </authorList>
    </citation>
    <scope>NUCLEOTIDE SEQUENCE</scope>
    <source>
        <strain evidence="1">SCR006</strain>
    </source>
</reference>
<protein>
    <submittedName>
        <fullName evidence="1">Selenium-dependent hydroxylase accessory protein YqeC</fullName>
    </submittedName>
</protein>
<keyword evidence="2" id="KW-1185">Reference proteome</keyword>
<dbReference type="AlphaFoldDB" id="A0A939KHQ0"/>
<accession>A0A939KHQ0</accession>
<dbReference type="RefSeq" id="WP_207600264.1">
    <property type="nucleotide sequence ID" value="NZ_JAFNJU010000009.1"/>
</dbReference>
<dbReference type="Proteomes" id="UP000664218">
    <property type="component" value="Unassembled WGS sequence"/>
</dbReference>
<name>A0A939KHQ0_9CLOT</name>
<evidence type="ECO:0000313" key="2">
    <source>
        <dbReference type="Proteomes" id="UP000664218"/>
    </source>
</evidence>
<comment type="caution">
    <text evidence="1">The sequence shown here is derived from an EMBL/GenBank/DDBJ whole genome shotgun (WGS) entry which is preliminary data.</text>
</comment>
<dbReference type="Pfam" id="PF19842">
    <property type="entry name" value="YqeC"/>
    <property type="match status" value="1"/>
</dbReference>
<sequence length="244" mass="27346">MLHEILKLDKYPNVSLVGAGGKTTLINKLTESLRKKKKILVSSTTTFIKPEITMYDFMDYAYHKDYDLGSINRPGIYIIGKGKNLEDLVFGLSTDDIENLADGFDHTIIECDFSNGRPLKGFRDHEPKIPSTTDITIGVLDIQSLGLVVNAANIHHLDKYLELTGSSIGSLVTIGHLAKIVNDKMALFKNAVGKKVLYINKVEKEMDEALALNLFETIDLSDIDLVIEGSLIEDRYFVLYEKQY</sequence>
<dbReference type="EMBL" id="JAFNJU010000009">
    <property type="protein sequence ID" value="MBO1265739.1"/>
    <property type="molecule type" value="Genomic_DNA"/>
</dbReference>
<dbReference type="InterPro" id="IPR017587">
    <property type="entry name" value="YqeC"/>
</dbReference>
<gene>
    <name evidence="1" type="primary">yqeC</name>
    <name evidence="1" type="ORF">J3A84_11935</name>
</gene>
<proteinExistence type="predicted"/>
<organism evidence="1 2">
    <name type="scientific">Proteiniclasticum aestuarii</name>
    <dbReference type="NCBI Taxonomy" id="2817862"/>
    <lineage>
        <taxon>Bacteria</taxon>
        <taxon>Bacillati</taxon>
        <taxon>Bacillota</taxon>
        <taxon>Clostridia</taxon>
        <taxon>Eubacteriales</taxon>
        <taxon>Clostridiaceae</taxon>
        <taxon>Proteiniclasticum</taxon>
    </lineage>
</organism>